<proteinExistence type="predicted"/>
<evidence type="ECO:0000313" key="2">
    <source>
        <dbReference type="EMBL" id="CAL5140056.1"/>
    </source>
</evidence>
<accession>A0AAV2TTX6</accession>
<gene>
    <name evidence="2" type="ORF">CDAUBV1_LOCUS15226</name>
</gene>
<organism evidence="2 3">
    <name type="scientific">Calicophoron daubneyi</name>
    <name type="common">Rumen fluke</name>
    <name type="synonym">Paramphistomum daubneyi</name>
    <dbReference type="NCBI Taxonomy" id="300641"/>
    <lineage>
        <taxon>Eukaryota</taxon>
        <taxon>Metazoa</taxon>
        <taxon>Spiralia</taxon>
        <taxon>Lophotrochozoa</taxon>
        <taxon>Platyhelminthes</taxon>
        <taxon>Trematoda</taxon>
        <taxon>Digenea</taxon>
        <taxon>Plagiorchiida</taxon>
        <taxon>Pronocephalata</taxon>
        <taxon>Paramphistomoidea</taxon>
        <taxon>Paramphistomidae</taxon>
        <taxon>Calicophoron</taxon>
    </lineage>
</organism>
<feature type="transmembrane region" description="Helical" evidence="1">
    <location>
        <begin position="24"/>
        <end position="41"/>
    </location>
</feature>
<sequence length="100" mass="11856">MLRPRTPHVRIIYRVRYHLNHERLAPLLFTYFLLLFYFIFWPNDFALDYLAFGCGREAGDECPRPDSIGYIQLLIKGSTQLTAFDFSKGELRESNLFPKH</sequence>
<dbReference type="AlphaFoldDB" id="A0AAV2TTX6"/>
<dbReference type="EMBL" id="CAXLJL010000689">
    <property type="protein sequence ID" value="CAL5140056.1"/>
    <property type="molecule type" value="Genomic_DNA"/>
</dbReference>
<evidence type="ECO:0000313" key="3">
    <source>
        <dbReference type="Proteomes" id="UP001497525"/>
    </source>
</evidence>
<keyword evidence="1" id="KW-0812">Transmembrane</keyword>
<evidence type="ECO:0000256" key="1">
    <source>
        <dbReference type="SAM" id="Phobius"/>
    </source>
</evidence>
<name>A0AAV2TTX6_CALDB</name>
<dbReference type="Proteomes" id="UP001497525">
    <property type="component" value="Unassembled WGS sequence"/>
</dbReference>
<reference evidence="2" key="1">
    <citation type="submission" date="2024-06" db="EMBL/GenBank/DDBJ databases">
        <authorList>
            <person name="Liu X."/>
            <person name="Lenzi L."/>
            <person name="Haldenby T S."/>
            <person name="Uol C."/>
        </authorList>
    </citation>
    <scope>NUCLEOTIDE SEQUENCE</scope>
</reference>
<protein>
    <submittedName>
        <fullName evidence="2">Uncharacterized protein</fullName>
    </submittedName>
</protein>
<keyword evidence="1" id="KW-0472">Membrane</keyword>
<keyword evidence="1" id="KW-1133">Transmembrane helix</keyword>
<comment type="caution">
    <text evidence="2">The sequence shown here is derived from an EMBL/GenBank/DDBJ whole genome shotgun (WGS) entry which is preliminary data.</text>
</comment>